<feature type="transmembrane region" description="Helical" evidence="4">
    <location>
        <begin position="308"/>
        <end position="327"/>
    </location>
</feature>
<feature type="compositionally biased region" description="Polar residues" evidence="3">
    <location>
        <begin position="38"/>
        <end position="47"/>
    </location>
</feature>
<comment type="similarity">
    <text evidence="2">Belongs to the major facilitator superfamily. Monocarboxylate porter (TC 2.A.1.13) family.</text>
</comment>
<gene>
    <name evidence="6" type="ORF">PV04_06114</name>
</gene>
<dbReference type="PROSITE" id="PS50850">
    <property type="entry name" value="MFS"/>
    <property type="match status" value="1"/>
</dbReference>
<feature type="transmembrane region" description="Helical" evidence="4">
    <location>
        <begin position="230"/>
        <end position="252"/>
    </location>
</feature>
<dbReference type="HOGENOM" id="CLU_001265_1_1_1"/>
<feature type="transmembrane region" description="Helical" evidence="4">
    <location>
        <begin position="69"/>
        <end position="99"/>
    </location>
</feature>
<dbReference type="InterPro" id="IPR020846">
    <property type="entry name" value="MFS_dom"/>
</dbReference>
<feature type="transmembrane region" description="Helical" evidence="4">
    <location>
        <begin position="339"/>
        <end position="357"/>
    </location>
</feature>
<sequence>MGGQDQDYRNDLSTKMEKAEGQTPCSRSDTSGEELPTTRPQLTTDDSFTPKPGPAPGPNLPGPPPNGGIIAWLHVLGGFMLFFNTWGLLNTFAFFQIYYESGALFAESSSNISWIGSIQAFLVMLVGLLSGPIFDRGYLRTLLLTGSFCIVFGLMMLSICTTYWQVLLAQGFCIGIGAGCLYVPCVSILPTYFSTRIGLAVGVAVSGSSLGGVIYPVILYRLVDHIGFGWSVRIVGFIALATLLVPIATMRLRIHPAKPRALIDGSAFTDAPYMLFVLSTLLGFIGLTTVLFYIPYYAQNRHITSDSMAFYTVAIYNSASCFGRTVPNILSDKVGPFNILAPCTLVTGVLLLCLIPVRHAAAMYVLTILCGFFSGVLIGLPPVCFAALTQNKALIGTRLGMGFGIVSFGLLIGGPAAGAVLGSSEPLEWTRLWVFGGVPTCVAGMAYAALRLWKSGLRFMVKA</sequence>
<feature type="transmembrane region" description="Helical" evidence="4">
    <location>
        <begin position="273"/>
        <end position="296"/>
    </location>
</feature>
<feature type="transmembrane region" description="Helical" evidence="4">
    <location>
        <begin position="433"/>
        <end position="453"/>
    </location>
</feature>
<dbReference type="SUPFAM" id="SSF103473">
    <property type="entry name" value="MFS general substrate transporter"/>
    <property type="match status" value="1"/>
</dbReference>
<dbReference type="InterPro" id="IPR036259">
    <property type="entry name" value="MFS_trans_sf"/>
</dbReference>
<feature type="region of interest" description="Disordered" evidence="3">
    <location>
        <begin position="1"/>
        <end position="62"/>
    </location>
</feature>
<evidence type="ECO:0000259" key="5">
    <source>
        <dbReference type="PROSITE" id="PS50850"/>
    </source>
</evidence>
<evidence type="ECO:0000256" key="4">
    <source>
        <dbReference type="SAM" id="Phobius"/>
    </source>
</evidence>
<dbReference type="GO" id="GO:0022857">
    <property type="term" value="F:transmembrane transporter activity"/>
    <property type="evidence" value="ECO:0007669"/>
    <property type="project" value="InterPro"/>
</dbReference>
<keyword evidence="4" id="KW-0812">Transmembrane</keyword>
<feature type="transmembrane region" description="Helical" evidence="4">
    <location>
        <begin position="137"/>
        <end position="157"/>
    </location>
</feature>
<dbReference type="Pfam" id="PF07690">
    <property type="entry name" value="MFS_1"/>
    <property type="match status" value="1"/>
</dbReference>
<feature type="compositionally biased region" description="Basic and acidic residues" evidence="3">
    <location>
        <begin position="1"/>
        <end position="20"/>
    </location>
</feature>
<evidence type="ECO:0000313" key="7">
    <source>
        <dbReference type="Proteomes" id="UP000054266"/>
    </source>
</evidence>
<reference evidence="6 7" key="1">
    <citation type="submission" date="2015-01" db="EMBL/GenBank/DDBJ databases">
        <title>The Genome Sequence of Capronia semiimmersa CBS27337.</title>
        <authorList>
            <consortium name="The Broad Institute Genomics Platform"/>
            <person name="Cuomo C."/>
            <person name="de Hoog S."/>
            <person name="Gorbushina A."/>
            <person name="Stielow B."/>
            <person name="Teixiera M."/>
            <person name="Abouelleil A."/>
            <person name="Chapman S.B."/>
            <person name="Priest M."/>
            <person name="Young S.K."/>
            <person name="Wortman J."/>
            <person name="Nusbaum C."/>
            <person name="Birren B."/>
        </authorList>
    </citation>
    <scope>NUCLEOTIDE SEQUENCE [LARGE SCALE GENOMIC DNA]</scope>
    <source>
        <strain evidence="6 7">CBS 27337</strain>
    </source>
</reference>
<dbReference type="Gene3D" id="1.20.1250.20">
    <property type="entry name" value="MFS general substrate transporter like domains"/>
    <property type="match status" value="2"/>
</dbReference>
<comment type="subcellular location">
    <subcellularLocation>
        <location evidence="1">Membrane</location>
        <topology evidence="1">Multi-pass membrane protein</topology>
    </subcellularLocation>
</comment>
<feature type="transmembrane region" description="Helical" evidence="4">
    <location>
        <begin position="163"/>
        <end position="185"/>
    </location>
</feature>
<feature type="transmembrane region" description="Helical" evidence="4">
    <location>
        <begin position="363"/>
        <end position="388"/>
    </location>
</feature>
<dbReference type="InterPro" id="IPR050327">
    <property type="entry name" value="Proton-linked_MCT"/>
</dbReference>
<evidence type="ECO:0000256" key="3">
    <source>
        <dbReference type="SAM" id="MobiDB-lite"/>
    </source>
</evidence>
<keyword evidence="4" id="KW-0472">Membrane</keyword>
<dbReference type="GO" id="GO:0016020">
    <property type="term" value="C:membrane"/>
    <property type="evidence" value="ECO:0007669"/>
    <property type="project" value="UniProtKB-SubCell"/>
</dbReference>
<organism evidence="6 7">
    <name type="scientific">Phialophora macrospora</name>
    <dbReference type="NCBI Taxonomy" id="1851006"/>
    <lineage>
        <taxon>Eukaryota</taxon>
        <taxon>Fungi</taxon>
        <taxon>Dikarya</taxon>
        <taxon>Ascomycota</taxon>
        <taxon>Pezizomycotina</taxon>
        <taxon>Eurotiomycetes</taxon>
        <taxon>Chaetothyriomycetidae</taxon>
        <taxon>Chaetothyriales</taxon>
        <taxon>Herpotrichiellaceae</taxon>
        <taxon>Phialophora</taxon>
    </lineage>
</organism>
<evidence type="ECO:0000256" key="2">
    <source>
        <dbReference type="ARBA" id="ARBA00006727"/>
    </source>
</evidence>
<evidence type="ECO:0000313" key="6">
    <source>
        <dbReference type="EMBL" id="KIW66820.1"/>
    </source>
</evidence>
<dbReference type="PANTHER" id="PTHR11360:SF234">
    <property type="entry name" value="MFS-TYPE TRANSPORTER DBAD-RELATED"/>
    <property type="match status" value="1"/>
</dbReference>
<feature type="transmembrane region" description="Helical" evidence="4">
    <location>
        <begin position="400"/>
        <end position="421"/>
    </location>
</feature>
<evidence type="ECO:0000256" key="1">
    <source>
        <dbReference type="ARBA" id="ARBA00004141"/>
    </source>
</evidence>
<accession>A0A0D2FJ67</accession>
<keyword evidence="4" id="KW-1133">Transmembrane helix</keyword>
<dbReference type="AlphaFoldDB" id="A0A0D2FJ67"/>
<feature type="compositionally biased region" description="Pro residues" evidence="3">
    <location>
        <begin position="51"/>
        <end position="62"/>
    </location>
</feature>
<feature type="transmembrane region" description="Helical" evidence="4">
    <location>
        <begin position="197"/>
        <end position="218"/>
    </location>
</feature>
<name>A0A0D2FJ67_9EURO</name>
<proteinExistence type="inferred from homology"/>
<dbReference type="InterPro" id="IPR011701">
    <property type="entry name" value="MFS"/>
</dbReference>
<dbReference type="Proteomes" id="UP000054266">
    <property type="component" value="Unassembled WGS sequence"/>
</dbReference>
<dbReference type="PANTHER" id="PTHR11360">
    <property type="entry name" value="MONOCARBOXYLATE TRANSPORTER"/>
    <property type="match status" value="1"/>
</dbReference>
<feature type="transmembrane region" description="Helical" evidence="4">
    <location>
        <begin position="111"/>
        <end position="130"/>
    </location>
</feature>
<feature type="domain" description="Major facilitator superfamily (MFS) profile" evidence="5">
    <location>
        <begin position="70"/>
        <end position="463"/>
    </location>
</feature>
<protein>
    <recommendedName>
        <fullName evidence="5">Major facilitator superfamily (MFS) profile domain-containing protein</fullName>
    </recommendedName>
</protein>
<dbReference type="EMBL" id="KN846959">
    <property type="protein sequence ID" value="KIW66820.1"/>
    <property type="molecule type" value="Genomic_DNA"/>
</dbReference>
<keyword evidence="7" id="KW-1185">Reference proteome</keyword>